<gene>
    <name evidence="7" type="ORF">ADN00_14115</name>
</gene>
<feature type="transmembrane region" description="Helical" evidence="5">
    <location>
        <begin position="286"/>
        <end position="304"/>
    </location>
</feature>
<keyword evidence="3 5" id="KW-1133">Transmembrane helix</keyword>
<keyword evidence="2 5" id="KW-0812">Transmembrane</keyword>
<organism evidence="7 8">
    <name type="scientific">Ornatilinea apprima</name>
    <dbReference type="NCBI Taxonomy" id="1134406"/>
    <lineage>
        <taxon>Bacteria</taxon>
        <taxon>Bacillati</taxon>
        <taxon>Chloroflexota</taxon>
        <taxon>Anaerolineae</taxon>
        <taxon>Anaerolineales</taxon>
        <taxon>Anaerolineaceae</taxon>
        <taxon>Ornatilinea</taxon>
    </lineage>
</organism>
<dbReference type="GO" id="GO:0005886">
    <property type="term" value="C:plasma membrane"/>
    <property type="evidence" value="ECO:0007669"/>
    <property type="project" value="UniProtKB-SubCell"/>
</dbReference>
<feature type="transmembrane region" description="Helical" evidence="5">
    <location>
        <begin position="374"/>
        <end position="392"/>
    </location>
</feature>
<keyword evidence="8" id="KW-1185">Reference proteome</keyword>
<accession>A0A0P6XGW2</accession>
<dbReference type="Proteomes" id="UP000050417">
    <property type="component" value="Unassembled WGS sequence"/>
</dbReference>
<feature type="transmembrane region" description="Helical" evidence="5">
    <location>
        <begin position="145"/>
        <end position="164"/>
    </location>
</feature>
<evidence type="ECO:0000313" key="8">
    <source>
        <dbReference type="Proteomes" id="UP000050417"/>
    </source>
</evidence>
<evidence type="ECO:0000313" key="7">
    <source>
        <dbReference type="EMBL" id="KPL74131.1"/>
    </source>
</evidence>
<evidence type="ECO:0000256" key="1">
    <source>
        <dbReference type="ARBA" id="ARBA00004651"/>
    </source>
</evidence>
<feature type="transmembrane region" description="Helical" evidence="5">
    <location>
        <begin position="217"/>
        <end position="242"/>
    </location>
</feature>
<dbReference type="Gene3D" id="1.20.1250.20">
    <property type="entry name" value="MFS general substrate transporter like domains"/>
    <property type="match status" value="2"/>
</dbReference>
<feature type="transmembrane region" description="Helical" evidence="5">
    <location>
        <begin position="56"/>
        <end position="76"/>
    </location>
</feature>
<dbReference type="InterPro" id="IPR036259">
    <property type="entry name" value="MFS_trans_sf"/>
</dbReference>
<dbReference type="RefSeq" id="WP_075063671.1">
    <property type="nucleotide sequence ID" value="NZ_LGCL01000033.1"/>
</dbReference>
<reference evidence="7 8" key="1">
    <citation type="submission" date="2015-07" db="EMBL/GenBank/DDBJ databases">
        <title>Genome sequence of Ornatilinea apprima DSM 23815.</title>
        <authorList>
            <person name="Hemp J."/>
            <person name="Ward L.M."/>
            <person name="Pace L.A."/>
            <person name="Fischer W.W."/>
        </authorList>
    </citation>
    <scope>NUCLEOTIDE SEQUENCE [LARGE SCALE GENOMIC DNA]</scope>
    <source>
        <strain evidence="7 8">P3M-1</strain>
    </source>
</reference>
<dbReference type="SUPFAM" id="SSF103473">
    <property type="entry name" value="MFS general substrate transporter"/>
    <property type="match status" value="1"/>
</dbReference>
<comment type="subcellular location">
    <subcellularLocation>
        <location evidence="1">Cell membrane</location>
        <topology evidence="1">Multi-pass membrane protein</topology>
    </subcellularLocation>
</comment>
<proteinExistence type="predicted"/>
<feature type="domain" description="Major facilitator superfamily (MFS) profile" evidence="6">
    <location>
        <begin position="1"/>
        <end position="400"/>
    </location>
</feature>
<keyword evidence="4 5" id="KW-0472">Membrane</keyword>
<dbReference type="InterPro" id="IPR011701">
    <property type="entry name" value="MFS"/>
</dbReference>
<evidence type="ECO:0000256" key="4">
    <source>
        <dbReference type="ARBA" id="ARBA00023136"/>
    </source>
</evidence>
<dbReference type="STRING" id="1134406.ADN00_14115"/>
<dbReference type="PANTHER" id="PTHR23121">
    <property type="entry name" value="SODIUM-DEPENDENT GLUCOSE TRANSPORTER 1"/>
    <property type="match status" value="1"/>
</dbReference>
<dbReference type="GO" id="GO:0022857">
    <property type="term" value="F:transmembrane transporter activity"/>
    <property type="evidence" value="ECO:0007669"/>
    <property type="project" value="InterPro"/>
</dbReference>
<feature type="transmembrane region" description="Helical" evidence="5">
    <location>
        <begin position="112"/>
        <end position="138"/>
    </location>
</feature>
<dbReference type="AlphaFoldDB" id="A0A0P6XGW2"/>
<dbReference type="OrthoDB" id="5503538at2"/>
<evidence type="ECO:0000256" key="2">
    <source>
        <dbReference type="ARBA" id="ARBA00022692"/>
    </source>
</evidence>
<feature type="transmembrane region" description="Helical" evidence="5">
    <location>
        <begin position="88"/>
        <end position="106"/>
    </location>
</feature>
<comment type="caution">
    <text evidence="7">The sequence shown here is derived from an EMBL/GenBank/DDBJ whole genome shotgun (WGS) entry which is preliminary data.</text>
</comment>
<protein>
    <recommendedName>
        <fullName evidence="6">Major facilitator superfamily (MFS) profile domain-containing protein</fullName>
    </recommendedName>
</protein>
<evidence type="ECO:0000256" key="5">
    <source>
        <dbReference type="SAM" id="Phobius"/>
    </source>
</evidence>
<name>A0A0P6XGW2_9CHLR</name>
<dbReference type="InterPro" id="IPR020846">
    <property type="entry name" value="MFS_dom"/>
</dbReference>
<feature type="transmembrane region" description="Helical" evidence="5">
    <location>
        <begin position="343"/>
        <end position="362"/>
    </location>
</feature>
<dbReference type="EMBL" id="LGCL01000033">
    <property type="protein sequence ID" value="KPL74131.1"/>
    <property type="molecule type" value="Genomic_DNA"/>
</dbReference>
<dbReference type="PROSITE" id="PS50850">
    <property type="entry name" value="MFS"/>
    <property type="match status" value="1"/>
</dbReference>
<feature type="transmembrane region" description="Helical" evidence="5">
    <location>
        <begin position="310"/>
        <end position="331"/>
    </location>
</feature>
<feature type="transmembrane region" description="Helical" evidence="5">
    <location>
        <begin position="176"/>
        <end position="196"/>
    </location>
</feature>
<evidence type="ECO:0000259" key="6">
    <source>
        <dbReference type="PROSITE" id="PS50850"/>
    </source>
</evidence>
<feature type="transmembrane region" description="Helical" evidence="5">
    <location>
        <begin position="23"/>
        <end position="44"/>
    </location>
</feature>
<dbReference type="Pfam" id="PF07690">
    <property type="entry name" value="MFS_1"/>
    <property type="match status" value="1"/>
</dbReference>
<evidence type="ECO:0000256" key="3">
    <source>
        <dbReference type="ARBA" id="ARBA00022989"/>
    </source>
</evidence>
<feature type="transmembrane region" description="Helical" evidence="5">
    <location>
        <begin position="262"/>
        <end position="279"/>
    </location>
</feature>
<sequence length="409" mass="43989">MIASFRTRIDRALGAQPHQIQNMLAYFAAFGGLGLLGSLVGPTLPTLAEQTGSRVGALGLIFFLRSLGFSIGTVTLGRLVDRVKINQLMGACVFADGLAVILIPSLHSNWLLGAAFMFAGLMESVIAVAANTGIVWMYNERANPVITGLHFCFGLGAFIAPLIVAQLINQAEGVKLSYWIVSAYLLLVGATLLLRAHSPLPSESHEEARAATTRSDYVLVAVTSMMLFFYVGAEISFSGWYFTFLTSLNVVVEQTAAYMNSAFWLAFTAGRLIAVLLSMRVKSQTILLVALLGCLTAMGMLILLPPLPAVLWLVPALTGFFMAPIFPVGFAWASESLRLTGRLTGIIFMGDSIGAMLLPWLAGMLLDTTGPQMLAPTVFLIMFLNLAAYLIMRRLVAHRQKQAGAASTS</sequence>
<dbReference type="PANTHER" id="PTHR23121:SF9">
    <property type="entry name" value="SODIUM-DEPENDENT GLUCOSE TRANSPORTER 1"/>
    <property type="match status" value="1"/>
</dbReference>